<reference evidence="2" key="1">
    <citation type="journal article" date="2024" name="Proc. Natl. Acad. Sci. U.S.A.">
        <title>Extraordinary preservation of gene collinearity over three hundred million years revealed in homosporous lycophytes.</title>
        <authorList>
            <person name="Li C."/>
            <person name="Wickell D."/>
            <person name="Kuo L.Y."/>
            <person name="Chen X."/>
            <person name="Nie B."/>
            <person name="Liao X."/>
            <person name="Peng D."/>
            <person name="Ji J."/>
            <person name="Jenkins J."/>
            <person name="Williams M."/>
            <person name="Shu S."/>
            <person name="Plott C."/>
            <person name="Barry K."/>
            <person name="Rajasekar S."/>
            <person name="Grimwood J."/>
            <person name="Han X."/>
            <person name="Sun S."/>
            <person name="Hou Z."/>
            <person name="He W."/>
            <person name="Dai G."/>
            <person name="Sun C."/>
            <person name="Schmutz J."/>
            <person name="Leebens-Mack J.H."/>
            <person name="Li F.W."/>
            <person name="Wang L."/>
        </authorList>
    </citation>
    <scope>NUCLEOTIDE SEQUENCE [LARGE SCALE GENOMIC DNA]</scope>
    <source>
        <strain evidence="2">cv. PW_Plant_1</strain>
    </source>
</reference>
<dbReference type="EMBL" id="CM055100">
    <property type="protein sequence ID" value="KAJ7543402.1"/>
    <property type="molecule type" value="Genomic_DNA"/>
</dbReference>
<dbReference type="Proteomes" id="UP001162992">
    <property type="component" value="Chromosome 9"/>
</dbReference>
<organism evidence="1 2">
    <name type="scientific">Diphasiastrum complanatum</name>
    <name type="common">Issler's clubmoss</name>
    <name type="synonym">Lycopodium complanatum</name>
    <dbReference type="NCBI Taxonomy" id="34168"/>
    <lineage>
        <taxon>Eukaryota</taxon>
        <taxon>Viridiplantae</taxon>
        <taxon>Streptophyta</taxon>
        <taxon>Embryophyta</taxon>
        <taxon>Tracheophyta</taxon>
        <taxon>Lycopodiopsida</taxon>
        <taxon>Lycopodiales</taxon>
        <taxon>Lycopodiaceae</taxon>
        <taxon>Lycopodioideae</taxon>
        <taxon>Diphasiastrum</taxon>
    </lineage>
</organism>
<gene>
    <name evidence="1" type="ORF">O6H91_09G036600</name>
</gene>
<name>A0ACC2CN51_DIPCM</name>
<evidence type="ECO:0000313" key="2">
    <source>
        <dbReference type="Proteomes" id="UP001162992"/>
    </source>
</evidence>
<comment type="caution">
    <text evidence="1">The sequence shown here is derived from an EMBL/GenBank/DDBJ whole genome shotgun (WGS) entry which is preliminary data.</text>
</comment>
<keyword evidence="2" id="KW-1185">Reference proteome</keyword>
<proteinExistence type="predicted"/>
<protein>
    <submittedName>
        <fullName evidence="1">Uncharacterized protein</fullName>
    </submittedName>
</protein>
<sequence>MADQAHMEQNGQLLKEQAQEALHKLQECAPTFFSKDRWIAALTVAVVLLGVGLALAGTTIAVVISAPFLIVTSPVLIPLGVVLFLAAMGVLLAAAVTVGLLLGVSWLYKYVKGKQPPGADQIDAARSRIYDTASQVTERAREYGSNVKGYLHLKTRQAAPGA</sequence>
<evidence type="ECO:0000313" key="1">
    <source>
        <dbReference type="EMBL" id="KAJ7543402.1"/>
    </source>
</evidence>
<accession>A0ACC2CN51</accession>